<dbReference type="PANTHER" id="PTHR23347:SF6">
    <property type="entry name" value="FI17904P1"/>
    <property type="match status" value="1"/>
</dbReference>
<dbReference type="InterPro" id="IPR019536">
    <property type="entry name" value="USHBP1_PDZ-bd"/>
</dbReference>
<accession>A0A9N9RVE2</accession>
<feature type="compositionally biased region" description="Low complexity" evidence="2">
    <location>
        <begin position="17"/>
        <end position="29"/>
    </location>
</feature>
<dbReference type="EMBL" id="OU895878">
    <property type="protein sequence ID" value="CAG9804473.1"/>
    <property type="molecule type" value="Genomic_DNA"/>
</dbReference>
<dbReference type="InterPro" id="IPR040171">
    <property type="entry name" value="USBP1-like"/>
</dbReference>
<gene>
    <name evidence="4" type="ORF">CHIRRI_LOCUS7356</name>
</gene>
<proteinExistence type="predicted"/>
<dbReference type="Proteomes" id="UP001153620">
    <property type="component" value="Chromosome 2"/>
</dbReference>
<evidence type="ECO:0000256" key="2">
    <source>
        <dbReference type="SAM" id="MobiDB-lite"/>
    </source>
</evidence>
<evidence type="ECO:0000313" key="4">
    <source>
        <dbReference type="EMBL" id="CAG9804473.1"/>
    </source>
</evidence>
<organism evidence="4 5">
    <name type="scientific">Chironomus riparius</name>
    <dbReference type="NCBI Taxonomy" id="315576"/>
    <lineage>
        <taxon>Eukaryota</taxon>
        <taxon>Metazoa</taxon>
        <taxon>Ecdysozoa</taxon>
        <taxon>Arthropoda</taxon>
        <taxon>Hexapoda</taxon>
        <taxon>Insecta</taxon>
        <taxon>Pterygota</taxon>
        <taxon>Neoptera</taxon>
        <taxon>Endopterygota</taxon>
        <taxon>Diptera</taxon>
        <taxon>Nematocera</taxon>
        <taxon>Chironomoidea</taxon>
        <taxon>Chironomidae</taxon>
        <taxon>Chironominae</taxon>
        <taxon>Chironomus</taxon>
    </lineage>
</organism>
<reference evidence="4" key="1">
    <citation type="submission" date="2022-01" db="EMBL/GenBank/DDBJ databases">
        <authorList>
            <person name="King R."/>
        </authorList>
    </citation>
    <scope>NUCLEOTIDE SEQUENCE</scope>
</reference>
<evidence type="ECO:0000256" key="1">
    <source>
        <dbReference type="SAM" id="Coils"/>
    </source>
</evidence>
<feature type="coiled-coil region" evidence="1">
    <location>
        <begin position="52"/>
        <end position="86"/>
    </location>
</feature>
<feature type="region of interest" description="Disordered" evidence="2">
    <location>
        <begin position="1"/>
        <end position="45"/>
    </location>
</feature>
<dbReference type="PANTHER" id="PTHR23347">
    <property type="entry name" value="COLORECTAL MUTANT CANCER PROTEIN MCC PROTEIN -RELATED"/>
    <property type="match status" value="1"/>
</dbReference>
<dbReference type="Pfam" id="PF10506">
    <property type="entry name" value="USHBP1_PDZ-bd"/>
    <property type="match status" value="1"/>
</dbReference>
<reference evidence="4" key="2">
    <citation type="submission" date="2022-10" db="EMBL/GenBank/DDBJ databases">
        <authorList>
            <consortium name="ENA_rothamsted_submissions"/>
            <consortium name="culmorum"/>
            <person name="King R."/>
        </authorList>
    </citation>
    <scope>NUCLEOTIDE SEQUENCE</scope>
</reference>
<evidence type="ECO:0000259" key="3">
    <source>
        <dbReference type="Pfam" id="PF10506"/>
    </source>
</evidence>
<feature type="domain" description="Harmonin-binding protein USHBP1 PDZ-binding" evidence="3">
    <location>
        <begin position="395"/>
        <end position="458"/>
    </location>
</feature>
<dbReference type="AlphaFoldDB" id="A0A9N9RVE2"/>
<protein>
    <recommendedName>
        <fullName evidence="3">Harmonin-binding protein USHBP1 PDZ-binding domain-containing protein</fullName>
    </recommendedName>
</protein>
<dbReference type="OrthoDB" id="6256369at2759"/>
<feature type="coiled-coil region" evidence="1">
    <location>
        <begin position="603"/>
        <end position="637"/>
    </location>
</feature>
<name>A0A9N9RVE2_9DIPT</name>
<sequence>MEYNSKSCSKSHKSHKVNTNSQKSKQNSLKSHDSGLSPSEPNYNSENSEYLIQALNKDMNDLRIRLQKSEMEKEEFKHQIRKLFDEKDSTQKHLEAISQAHENRITEMHCIIVELNKKLKIQHDTAIIEETEPEGSVSELSFQEGSVYNSEMEAANFEQRDESDLEQRDRIIMDKGSQNYKHFFELHNQVQQVNQQHKSSLLPTTNFSSQVQCMQEEILQLRAQVALLQSELACREYTFDKVKVTDDRDRKYDNEWKNEDENDKSNYTSDDLCETADIFDVIKQQESQSITSSFPPDQLQEFSQLSISRIATNQMQINDINVLKATHNQLVEAPIPKVAERVKLKRTTDDNFISTNELTDKDIFTTEVAEHLVSQFMHPERDVSTIQDLQNEVFRLQRRVEHLKLQNSVLVLTLSESKQHCDHLYLLCGKYESNAVALQQALNCNDRAIEAYDVMLALLESKLAIQDDVEFGEQNRKAAESVAHSLLDRLRNENSFYGKSTAPWQEAVIINPENENTPWTEEHDKMLRNQVSKLKGQRAFIQNTVVILESPFNLNDAINTKIELSPTKSRSRSRQKNMDIEQALLLQELMSLREELCDLKFQAEQSEKEKLSAHEKLKSLQAALVQLQSQLNESENKPRDRISYSEAEYNASIERELLEALSRECRLKARLQGLAGSLETATRGTAIHSSTKQNTVSELKQANLS</sequence>
<keyword evidence="1" id="KW-0175">Coiled coil</keyword>
<keyword evidence="5" id="KW-1185">Reference proteome</keyword>
<evidence type="ECO:0000313" key="5">
    <source>
        <dbReference type="Proteomes" id="UP001153620"/>
    </source>
</evidence>
<feature type="region of interest" description="Disordered" evidence="2">
    <location>
        <begin position="685"/>
        <end position="705"/>
    </location>
</feature>